<evidence type="ECO:0000313" key="1">
    <source>
        <dbReference type="EMBL" id="EMZ33960.1"/>
    </source>
</evidence>
<organism evidence="1 2">
    <name type="scientific">Eubacterium plexicaudatum ASF492</name>
    <dbReference type="NCBI Taxonomy" id="1235802"/>
    <lineage>
        <taxon>Bacteria</taxon>
        <taxon>Bacillati</taxon>
        <taxon>Bacillota</taxon>
        <taxon>Clostridia</taxon>
        <taxon>Eubacteriales</taxon>
        <taxon>Eubacteriaceae</taxon>
        <taxon>Eubacterium</taxon>
    </lineage>
</organism>
<dbReference type="PATRIC" id="fig|1235802.3.peg.1326"/>
<proteinExistence type="predicted"/>
<gene>
    <name evidence="1" type="ORF">C823_01241</name>
</gene>
<protein>
    <submittedName>
        <fullName evidence="1">Uncharacterized protein</fullName>
    </submittedName>
</protein>
<dbReference type="AlphaFoldDB" id="N2B6F1"/>
<sequence length="85" mass="10121">MFGEIDDEINTYFIDIEKQPILEEYEINDKFDIEKYMEKYFDKVLAEVKGECIRSVLEGMSKVKTTDNIKSVQKSTGIREYIYNF</sequence>
<accession>N2B6F1</accession>
<dbReference type="Proteomes" id="UP000012589">
    <property type="component" value="Unassembled WGS sequence"/>
</dbReference>
<name>N2B6F1_9FIRM</name>
<dbReference type="HOGENOM" id="CLU_2507740_0_0_9"/>
<comment type="caution">
    <text evidence="1">The sequence shown here is derived from an EMBL/GenBank/DDBJ whole genome shotgun (WGS) entry which is preliminary data.</text>
</comment>
<keyword evidence="2" id="KW-1185">Reference proteome</keyword>
<dbReference type="EMBL" id="AQFT01000038">
    <property type="protein sequence ID" value="EMZ33960.1"/>
    <property type="molecule type" value="Genomic_DNA"/>
</dbReference>
<dbReference type="STRING" id="1235802.C823_01241"/>
<evidence type="ECO:0000313" key="2">
    <source>
        <dbReference type="Proteomes" id="UP000012589"/>
    </source>
</evidence>
<reference evidence="1 2" key="1">
    <citation type="journal article" date="2014" name="Genome Announc.">
        <title>Draft genome sequences of the altered schaedler flora, a defined bacterial community from gnotobiotic mice.</title>
        <authorList>
            <person name="Wannemuehler M.J."/>
            <person name="Overstreet A.M."/>
            <person name="Ward D.V."/>
            <person name="Phillips G.J."/>
        </authorList>
    </citation>
    <scope>NUCLEOTIDE SEQUENCE [LARGE SCALE GENOMIC DNA]</scope>
    <source>
        <strain evidence="1 2">ASF492</strain>
    </source>
</reference>